<name>A0ABN1ZL62_9ACTN</name>
<evidence type="ECO:0000313" key="3">
    <source>
        <dbReference type="EMBL" id="GAA1500614.1"/>
    </source>
</evidence>
<feature type="domain" description="Knr4/Smi1-like" evidence="2">
    <location>
        <begin position="48"/>
        <end position="163"/>
    </location>
</feature>
<dbReference type="InterPro" id="IPR037883">
    <property type="entry name" value="Knr4/Smi1-like_sf"/>
</dbReference>
<gene>
    <name evidence="3" type="ORF">GCM10009760_62340</name>
</gene>
<dbReference type="Proteomes" id="UP001422759">
    <property type="component" value="Unassembled WGS sequence"/>
</dbReference>
<organism evidence="3 4">
    <name type="scientific">Kitasatospora kazusensis</name>
    <dbReference type="NCBI Taxonomy" id="407974"/>
    <lineage>
        <taxon>Bacteria</taxon>
        <taxon>Bacillati</taxon>
        <taxon>Actinomycetota</taxon>
        <taxon>Actinomycetes</taxon>
        <taxon>Kitasatosporales</taxon>
        <taxon>Streptomycetaceae</taxon>
        <taxon>Kitasatospora</taxon>
    </lineage>
</organism>
<feature type="compositionally biased region" description="Basic and acidic residues" evidence="1">
    <location>
        <begin position="1"/>
        <end position="11"/>
    </location>
</feature>
<dbReference type="InterPro" id="IPR018958">
    <property type="entry name" value="Knr4/Smi1-like_dom"/>
</dbReference>
<protein>
    <submittedName>
        <fullName evidence="3">SMI1/KNR4 family protein</fullName>
    </submittedName>
</protein>
<feature type="region of interest" description="Disordered" evidence="1">
    <location>
        <begin position="1"/>
        <end position="40"/>
    </location>
</feature>
<evidence type="ECO:0000313" key="4">
    <source>
        <dbReference type="Proteomes" id="UP001422759"/>
    </source>
</evidence>
<sequence length="188" mass="20492">MTSDDVGRSEPWDGASVRARVATMGREDPGRRRFGSPHHGYRLRPRLAEATIRVFEQQHGVWLPASYRSFLKDVADGGAGPDYGLLGLAEEVDDEEALHDLREEGRRAGFLSTPFPHTGGWPGPGKGGDSAYSVEGSLVIGECGCGTFHRLVITGRNAGQVWLDDPDWGGLTPGPDFRDWYSAWLATP</sequence>
<reference evidence="3 4" key="1">
    <citation type="journal article" date="2019" name="Int. J. Syst. Evol. Microbiol.">
        <title>The Global Catalogue of Microorganisms (GCM) 10K type strain sequencing project: providing services to taxonomists for standard genome sequencing and annotation.</title>
        <authorList>
            <consortium name="The Broad Institute Genomics Platform"/>
            <consortium name="The Broad Institute Genome Sequencing Center for Infectious Disease"/>
            <person name="Wu L."/>
            <person name="Ma J."/>
        </authorList>
    </citation>
    <scope>NUCLEOTIDE SEQUENCE [LARGE SCALE GENOMIC DNA]</scope>
    <source>
        <strain evidence="3 4">JCM 14560</strain>
    </source>
</reference>
<keyword evidence="4" id="KW-1185">Reference proteome</keyword>
<evidence type="ECO:0000256" key="1">
    <source>
        <dbReference type="SAM" id="MobiDB-lite"/>
    </source>
</evidence>
<accession>A0ABN1ZL62</accession>
<dbReference type="SUPFAM" id="SSF160631">
    <property type="entry name" value="SMI1/KNR4-like"/>
    <property type="match status" value="1"/>
</dbReference>
<proteinExistence type="predicted"/>
<dbReference type="Pfam" id="PF09346">
    <property type="entry name" value="SMI1_KNR4"/>
    <property type="match status" value="1"/>
</dbReference>
<comment type="caution">
    <text evidence="3">The sequence shown here is derived from an EMBL/GenBank/DDBJ whole genome shotgun (WGS) entry which is preliminary data.</text>
</comment>
<dbReference type="EMBL" id="BAAANT010000073">
    <property type="protein sequence ID" value="GAA1500614.1"/>
    <property type="molecule type" value="Genomic_DNA"/>
</dbReference>
<evidence type="ECO:0000259" key="2">
    <source>
        <dbReference type="Pfam" id="PF09346"/>
    </source>
</evidence>